<dbReference type="EMBL" id="ATJV01000083">
    <property type="protein sequence ID" value="EPZ14377.1"/>
    <property type="molecule type" value="Genomic_DNA"/>
</dbReference>
<evidence type="ECO:0000259" key="1">
    <source>
        <dbReference type="Pfam" id="PF12973"/>
    </source>
</evidence>
<feature type="domain" description="ChrR-like cupin" evidence="1">
    <location>
        <begin position="9"/>
        <end position="111"/>
    </location>
</feature>
<dbReference type="eggNOG" id="COG3806">
    <property type="taxonomic scope" value="Bacteria"/>
</dbReference>
<name>S9ZLJ5_9RHOO</name>
<dbReference type="InterPro" id="IPR025979">
    <property type="entry name" value="ChrR-like_cupin_dom"/>
</dbReference>
<gene>
    <name evidence="2" type="ORF">M622_18655</name>
</gene>
<organism evidence="2 3">
    <name type="scientific">Thauera terpenica 58Eu</name>
    <dbReference type="NCBI Taxonomy" id="1348657"/>
    <lineage>
        <taxon>Bacteria</taxon>
        <taxon>Pseudomonadati</taxon>
        <taxon>Pseudomonadota</taxon>
        <taxon>Betaproteobacteria</taxon>
        <taxon>Rhodocyclales</taxon>
        <taxon>Zoogloeaceae</taxon>
        <taxon>Thauera</taxon>
    </lineage>
</organism>
<dbReference type="InterPro" id="IPR011051">
    <property type="entry name" value="RmlC_Cupin_sf"/>
</dbReference>
<evidence type="ECO:0000313" key="3">
    <source>
        <dbReference type="Proteomes" id="UP000015455"/>
    </source>
</evidence>
<sequence>MNVNADFNARVAIDARNMPWMASPQAGVERKMLDRVGDEVARATSIVRYAPGSVFAPHTHELGEEFLVLTGTFEDDQGAYPAGTYVRNPPGSRHRPFSTAGCEIFVKLRQFQAGDDARVVIDTSQAAFRPGLVPGLTVLPLHEYGSEHVALVRWAPGTRFQVHTHWGGEEILVLEGTFSDEYGDYPAGSWLRSPHLSRHQPFSDEGCLIYVKVGHLA</sequence>
<dbReference type="Pfam" id="PF12973">
    <property type="entry name" value="Cupin_7"/>
    <property type="match status" value="2"/>
</dbReference>
<accession>S9ZLJ5</accession>
<dbReference type="Gene3D" id="2.60.120.10">
    <property type="entry name" value="Jelly Rolls"/>
    <property type="match status" value="1"/>
</dbReference>
<dbReference type="CDD" id="cd20303">
    <property type="entry name" value="cupin_ChrR_1"/>
    <property type="match status" value="2"/>
</dbReference>
<feature type="domain" description="ChrR-like cupin" evidence="1">
    <location>
        <begin position="117"/>
        <end position="217"/>
    </location>
</feature>
<protein>
    <recommendedName>
        <fullName evidence="1">ChrR-like cupin domain-containing protein</fullName>
    </recommendedName>
</protein>
<dbReference type="OrthoDB" id="9801227at2"/>
<dbReference type="STRING" id="1348657.M622_18655"/>
<dbReference type="RefSeq" id="WP_021250546.1">
    <property type="nucleotide sequence ID" value="NZ_ATJV01000083.1"/>
</dbReference>
<dbReference type="SUPFAM" id="SSF51182">
    <property type="entry name" value="RmlC-like cupins"/>
    <property type="match status" value="2"/>
</dbReference>
<evidence type="ECO:0000313" key="2">
    <source>
        <dbReference type="EMBL" id="EPZ14377.1"/>
    </source>
</evidence>
<reference evidence="2 3" key="1">
    <citation type="submission" date="2013-06" db="EMBL/GenBank/DDBJ databases">
        <title>Draft genome sequence of Thauera terpenica.</title>
        <authorList>
            <person name="Liu B."/>
            <person name="Frostegard A.H."/>
            <person name="Shapleigh J.P."/>
        </authorList>
    </citation>
    <scope>NUCLEOTIDE SEQUENCE [LARGE SCALE GENOMIC DNA]</scope>
    <source>
        <strain evidence="2 3">58Eu</strain>
    </source>
</reference>
<dbReference type="InterPro" id="IPR014710">
    <property type="entry name" value="RmlC-like_jellyroll"/>
</dbReference>
<proteinExistence type="predicted"/>
<dbReference type="PATRIC" id="fig|1348657.5.peg.3144"/>
<comment type="caution">
    <text evidence="2">The sequence shown here is derived from an EMBL/GenBank/DDBJ whole genome shotgun (WGS) entry which is preliminary data.</text>
</comment>
<keyword evidence="3" id="KW-1185">Reference proteome</keyword>
<dbReference type="AlphaFoldDB" id="S9ZLJ5"/>
<dbReference type="Proteomes" id="UP000015455">
    <property type="component" value="Unassembled WGS sequence"/>
</dbReference>